<comment type="caution">
    <text evidence="1">The sequence shown here is derived from an EMBL/GenBank/DDBJ whole genome shotgun (WGS) entry which is preliminary data.</text>
</comment>
<keyword evidence="2" id="KW-1185">Reference proteome</keyword>
<dbReference type="AlphaFoldDB" id="A0A0C2I652"/>
<protein>
    <submittedName>
        <fullName evidence="1">Uncharacterized protein</fullName>
    </submittedName>
</protein>
<accession>A0A0C2I652</accession>
<name>A0A0C2I652_9PSED</name>
<gene>
    <name evidence="1" type="ORF">UCMB321_3874</name>
</gene>
<evidence type="ECO:0000313" key="1">
    <source>
        <dbReference type="EMBL" id="KIH82410.1"/>
    </source>
</evidence>
<dbReference type="EMBL" id="JXDG01000053">
    <property type="protein sequence ID" value="KIH82410.1"/>
    <property type="molecule type" value="Genomic_DNA"/>
</dbReference>
<reference evidence="1 2" key="1">
    <citation type="submission" date="2015-01" db="EMBL/GenBank/DDBJ databases">
        <title>Complete genome of Pseudomonas batumici UCM B-321 producer of the batumin antibiotic with strong antistaphilococcal and potential anticancer activity.</title>
        <authorList>
            <person name="Klochko V.V."/>
            <person name="Zelena L.B."/>
            <person name="Elena K.A."/>
            <person name="Reva O.N."/>
        </authorList>
    </citation>
    <scope>NUCLEOTIDE SEQUENCE [LARGE SCALE GENOMIC DNA]</scope>
    <source>
        <strain evidence="1 2">UCM B-321</strain>
    </source>
</reference>
<evidence type="ECO:0000313" key="2">
    <source>
        <dbReference type="Proteomes" id="UP000031535"/>
    </source>
</evidence>
<proteinExistence type="predicted"/>
<organism evidence="1 2">
    <name type="scientific">Pseudomonas batumici</name>
    <dbReference type="NCBI Taxonomy" id="226910"/>
    <lineage>
        <taxon>Bacteria</taxon>
        <taxon>Pseudomonadati</taxon>
        <taxon>Pseudomonadota</taxon>
        <taxon>Gammaproteobacteria</taxon>
        <taxon>Pseudomonadales</taxon>
        <taxon>Pseudomonadaceae</taxon>
        <taxon>Pseudomonas</taxon>
    </lineage>
</organism>
<dbReference type="PATRIC" id="fig|226910.6.peg.3866"/>
<dbReference type="Proteomes" id="UP000031535">
    <property type="component" value="Unassembled WGS sequence"/>
</dbReference>
<sequence length="56" mass="6182">MPVEQLGLGTQQDSFGQRSGTRAEVIGSFAHIHSRYAFEYTPACALLQTGYAYARE</sequence>